<feature type="chain" id="PRO_5040767940" description="DUF1223 domain-containing protein" evidence="1">
    <location>
        <begin position="21"/>
        <end position="230"/>
    </location>
</feature>
<dbReference type="RefSeq" id="WP_243306711.1">
    <property type="nucleotide sequence ID" value="NZ_JALGBI010000001.1"/>
</dbReference>
<gene>
    <name evidence="2" type="ORF">MMF98_13085</name>
</gene>
<dbReference type="EMBL" id="JALGBI010000001">
    <property type="protein sequence ID" value="MCJ0764144.1"/>
    <property type="molecule type" value="Genomic_DNA"/>
</dbReference>
<name>A0A9X1VXT1_9BURK</name>
<comment type="caution">
    <text evidence="2">The sequence shown here is derived from an EMBL/GenBank/DDBJ whole genome shotgun (WGS) entry which is preliminary data.</text>
</comment>
<proteinExistence type="predicted"/>
<dbReference type="Proteomes" id="UP001139447">
    <property type="component" value="Unassembled WGS sequence"/>
</dbReference>
<dbReference type="AlphaFoldDB" id="A0A9X1VXT1"/>
<evidence type="ECO:0000256" key="1">
    <source>
        <dbReference type="SAM" id="SignalP"/>
    </source>
</evidence>
<organism evidence="2 3">
    <name type="scientific">Variovorax terrae</name>
    <dbReference type="NCBI Taxonomy" id="2923278"/>
    <lineage>
        <taxon>Bacteria</taxon>
        <taxon>Pseudomonadati</taxon>
        <taxon>Pseudomonadota</taxon>
        <taxon>Betaproteobacteria</taxon>
        <taxon>Burkholderiales</taxon>
        <taxon>Comamonadaceae</taxon>
        <taxon>Variovorax</taxon>
    </lineage>
</organism>
<sequence>MKPSLFLLGLAVCLPPPALAQSFCASDGQRAPVALVERFISADCEACWSDARSARPGPRELAIDWIVPSARGDDAPLSAAATRDSLARLEALGQGAPQDTARLATHAVGAANGRRLRVAHGLPFNDYIGTSIEMKPGTGGPWRAWLLLVETIPAGTEGTPVPRNLVRNMLMSAWDGRGALSKSEQAKFVEWRPMSIPEGANPGRLRVVGWVEDARGRVVAAAQSHCPGGH</sequence>
<feature type="signal peptide" evidence="1">
    <location>
        <begin position="1"/>
        <end position="20"/>
    </location>
</feature>
<accession>A0A9X1VXT1</accession>
<reference evidence="2" key="1">
    <citation type="submission" date="2022-03" db="EMBL/GenBank/DDBJ databases">
        <authorList>
            <person name="Woo C.Y."/>
        </authorList>
    </citation>
    <scope>NUCLEOTIDE SEQUENCE</scope>
    <source>
        <strain evidence="2">CYS-02</strain>
    </source>
</reference>
<keyword evidence="1" id="KW-0732">Signal</keyword>
<evidence type="ECO:0000313" key="3">
    <source>
        <dbReference type="Proteomes" id="UP001139447"/>
    </source>
</evidence>
<keyword evidence="3" id="KW-1185">Reference proteome</keyword>
<evidence type="ECO:0008006" key="4">
    <source>
        <dbReference type="Google" id="ProtNLM"/>
    </source>
</evidence>
<protein>
    <recommendedName>
        <fullName evidence="4">DUF1223 domain-containing protein</fullName>
    </recommendedName>
</protein>
<evidence type="ECO:0000313" key="2">
    <source>
        <dbReference type="EMBL" id="MCJ0764144.1"/>
    </source>
</evidence>